<organism evidence="6 7">
    <name type="scientific">Sphingomonas montanisoli</name>
    <dbReference type="NCBI Taxonomy" id="2606412"/>
    <lineage>
        <taxon>Bacteria</taxon>
        <taxon>Pseudomonadati</taxon>
        <taxon>Pseudomonadota</taxon>
        <taxon>Alphaproteobacteria</taxon>
        <taxon>Sphingomonadales</taxon>
        <taxon>Sphingomonadaceae</taxon>
        <taxon>Sphingomonas</taxon>
    </lineage>
</organism>
<dbReference type="PANTHER" id="PTHR10434">
    <property type="entry name" value="1-ACYL-SN-GLYCEROL-3-PHOSPHATE ACYLTRANSFERASE"/>
    <property type="match status" value="1"/>
</dbReference>
<evidence type="ECO:0000259" key="5">
    <source>
        <dbReference type="SMART" id="SM00563"/>
    </source>
</evidence>
<keyword evidence="4" id="KW-0812">Transmembrane</keyword>
<dbReference type="GO" id="GO:0003841">
    <property type="term" value="F:1-acylglycerol-3-phosphate O-acyltransferase activity"/>
    <property type="evidence" value="ECO:0007669"/>
    <property type="project" value="TreeGrafter"/>
</dbReference>
<keyword evidence="4" id="KW-1133">Transmembrane helix</keyword>
<dbReference type="RefSeq" id="WP_149522785.1">
    <property type="nucleotide sequence ID" value="NZ_VTOU01000003.1"/>
</dbReference>
<evidence type="ECO:0000256" key="1">
    <source>
        <dbReference type="ARBA" id="ARBA00005189"/>
    </source>
</evidence>
<dbReference type="Proteomes" id="UP000322077">
    <property type="component" value="Unassembled WGS sequence"/>
</dbReference>
<dbReference type="PANTHER" id="PTHR10434:SF40">
    <property type="entry name" value="1-ACYL-SN-GLYCEROL-3-PHOSPHATE ACYLTRANSFERASE"/>
    <property type="match status" value="1"/>
</dbReference>
<keyword evidence="7" id="KW-1185">Reference proteome</keyword>
<comment type="caution">
    <text evidence="6">The sequence shown here is derived from an EMBL/GenBank/DDBJ whole genome shotgun (WGS) entry which is preliminary data.</text>
</comment>
<reference evidence="6 7" key="1">
    <citation type="submission" date="2019-08" db="EMBL/GenBank/DDBJ databases">
        <authorList>
            <person name="Wang G."/>
            <person name="Xu Z."/>
        </authorList>
    </citation>
    <scope>NUCLEOTIDE SEQUENCE [LARGE SCALE GENOMIC DNA]</scope>
    <source>
        <strain evidence="6 7">ZX</strain>
    </source>
</reference>
<name>A0A5D9C2A9_9SPHN</name>
<evidence type="ECO:0000256" key="2">
    <source>
        <dbReference type="ARBA" id="ARBA00022679"/>
    </source>
</evidence>
<keyword evidence="4" id="KW-0472">Membrane</keyword>
<comment type="pathway">
    <text evidence="1">Lipid metabolism.</text>
</comment>
<protein>
    <submittedName>
        <fullName evidence="6">1-acyl-sn-glycerol-3-phosphate acyltransferase</fullName>
    </submittedName>
</protein>
<evidence type="ECO:0000256" key="4">
    <source>
        <dbReference type="SAM" id="Phobius"/>
    </source>
</evidence>
<proteinExistence type="predicted"/>
<dbReference type="GO" id="GO:0006654">
    <property type="term" value="P:phosphatidic acid biosynthetic process"/>
    <property type="evidence" value="ECO:0007669"/>
    <property type="project" value="TreeGrafter"/>
</dbReference>
<sequence>MITFIRSAAFAFAFYVGTALMVLWAVLIMPVVSRDRIVAGMIWSRFHRWCARVLVGIETRVEGTLPPGQYLIASKHQSMYETIELILIGHAPIAVLKRELTTIPLFGSVTRQYGSIAVDRAGSATALRAMLKAATVAKASGRSIMIFPEGTRVAPGDQPPLQAGFAGLYKAFGLPVIPVALDSGRVAPRNRFLKRPGVVTMRLGEIIPPGLKRDEIEARVHAAINALETA</sequence>
<keyword evidence="2 6" id="KW-0808">Transferase</keyword>
<dbReference type="EMBL" id="VTOU01000003">
    <property type="protein sequence ID" value="TZG25978.1"/>
    <property type="molecule type" value="Genomic_DNA"/>
</dbReference>
<gene>
    <name evidence="6" type="ORF">FYJ91_13490</name>
</gene>
<accession>A0A5D9C2A9</accession>
<dbReference type="InterPro" id="IPR002123">
    <property type="entry name" value="Plipid/glycerol_acylTrfase"/>
</dbReference>
<feature type="transmembrane region" description="Helical" evidence="4">
    <location>
        <begin position="12"/>
        <end position="32"/>
    </location>
</feature>
<keyword evidence="3 6" id="KW-0012">Acyltransferase</keyword>
<dbReference type="SUPFAM" id="SSF69593">
    <property type="entry name" value="Glycerol-3-phosphate (1)-acyltransferase"/>
    <property type="match status" value="1"/>
</dbReference>
<evidence type="ECO:0000256" key="3">
    <source>
        <dbReference type="ARBA" id="ARBA00023315"/>
    </source>
</evidence>
<evidence type="ECO:0000313" key="6">
    <source>
        <dbReference type="EMBL" id="TZG25978.1"/>
    </source>
</evidence>
<feature type="domain" description="Phospholipid/glycerol acyltransferase" evidence="5">
    <location>
        <begin position="70"/>
        <end position="184"/>
    </location>
</feature>
<dbReference type="CDD" id="cd07989">
    <property type="entry name" value="LPLAT_AGPAT-like"/>
    <property type="match status" value="1"/>
</dbReference>
<dbReference type="SMART" id="SM00563">
    <property type="entry name" value="PlsC"/>
    <property type="match status" value="1"/>
</dbReference>
<dbReference type="Pfam" id="PF01553">
    <property type="entry name" value="Acyltransferase"/>
    <property type="match status" value="1"/>
</dbReference>
<evidence type="ECO:0000313" key="7">
    <source>
        <dbReference type="Proteomes" id="UP000322077"/>
    </source>
</evidence>
<dbReference type="AlphaFoldDB" id="A0A5D9C2A9"/>